<comment type="caution">
    <text evidence="2">The sequence shown here is derived from an EMBL/GenBank/DDBJ whole genome shotgun (WGS) entry which is preliminary data.</text>
</comment>
<name>A0A8H7HTS1_9AGAM</name>
<protein>
    <recommendedName>
        <fullName evidence="1">Integrase zinc-binding domain-containing protein</fullName>
    </recommendedName>
</protein>
<dbReference type="InterPro" id="IPR041588">
    <property type="entry name" value="Integrase_H2C2"/>
</dbReference>
<dbReference type="AlphaFoldDB" id="A0A8H7HTS1"/>
<dbReference type="EMBL" id="JACYCD010000049">
    <property type="protein sequence ID" value="KAF8707734.1"/>
    <property type="molecule type" value="Genomic_DNA"/>
</dbReference>
<dbReference type="PANTHER" id="PTHR37984">
    <property type="entry name" value="PROTEIN CBG26694"/>
    <property type="match status" value="1"/>
</dbReference>
<dbReference type="InterPro" id="IPR012337">
    <property type="entry name" value="RNaseH-like_sf"/>
</dbReference>
<accession>A0A8H7HTS1</accession>
<gene>
    <name evidence="2" type="ORF">RHS03_03518</name>
</gene>
<dbReference type="InterPro" id="IPR050951">
    <property type="entry name" value="Retrovirus_Pol_polyprotein"/>
</dbReference>
<dbReference type="GO" id="GO:0003676">
    <property type="term" value="F:nucleic acid binding"/>
    <property type="evidence" value="ECO:0007669"/>
    <property type="project" value="InterPro"/>
</dbReference>
<evidence type="ECO:0000259" key="1">
    <source>
        <dbReference type="Pfam" id="PF17921"/>
    </source>
</evidence>
<dbReference type="FunFam" id="1.10.340.70:FF:000001">
    <property type="entry name" value="Retrovirus-related Pol polyprotein from transposon gypsy-like Protein"/>
    <property type="match status" value="1"/>
</dbReference>
<proteinExistence type="predicted"/>
<dbReference type="PANTHER" id="PTHR37984:SF5">
    <property type="entry name" value="PROTEIN NYNRIN-LIKE"/>
    <property type="match status" value="1"/>
</dbReference>
<dbReference type="InterPro" id="IPR036397">
    <property type="entry name" value="RNaseH_sf"/>
</dbReference>
<dbReference type="SUPFAM" id="SSF53098">
    <property type="entry name" value="Ribonuclease H-like"/>
    <property type="match status" value="1"/>
</dbReference>
<reference evidence="2" key="1">
    <citation type="submission" date="2020-09" db="EMBL/GenBank/DDBJ databases">
        <title>Comparative genome analyses of four rice-infecting Rhizoctonia solani isolates reveal extensive enrichment of homogalacturonan modification genes.</title>
        <authorList>
            <person name="Lee D.-Y."/>
            <person name="Jeon J."/>
            <person name="Kim K.-T."/>
            <person name="Cheong K."/>
            <person name="Song H."/>
            <person name="Choi G."/>
            <person name="Ko J."/>
            <person name="Opiyo S.O."/>
            <person name="Zuo S."/>
            <person name="Madhav S."/>
            <person name="Lee Y.-H."/>
            <person name="Wang G.-L."/>
        </authorList>
    </citation>
    <scope>NUCLEOTIDE SEQUENCE</scope>
    <source>
        <strain evidence="2">AG1-IA WGL</strain>
    </source>
</reference>
<dbReference type="Gene3D" id="1.10.340.70">
    <property type="match status" value="1"/>
</dbReference>
<organism evidence="2 3">
    <name type="scientific">Rhizoctonia solani</name>
    <dbReference type="NCBI Taxonomy" id="456999"/>
    <lineage>
        <taxon>Eukaryota</taxon>
        <taxon>Fungi</taxon>
        <taxon>Dikarya</taxon>
        <taxon>Basidiomycota</taxon>
        <taxon>Agaricomycotina</taxon>
        <taxon>Agaricomycetes</taxon>
        <taxon>Cantharellales</taxon>
        <taxon>Ceratobasidiaceae</taxon>
        <taxon>Rhizoctonia</taxon>
    </lineage>
</organism>
<dbReference type="OrthoDB" id="2273864at2759"/>
<evidence type="ECO:0000313" key="3">
    <source>
        <dbReference type="Proteomes" id="UP000602905"/>
    </source>
</evidence>
<feature type="non-terminal residue" evidence="2">
    <location>
        <position position="1"/>
    </location>
</feature>
<dbReference type="Proteomes" id="UP000602905">
    <property type="component" value="Unassembled WGS sequence"/>
</dbReference>
<sequence length="265" mass="30759">MQAQTFNRRHAQWCIFLSNFNFEIHYHPGKQSGKPDALSRRPDYIETPQEPEVMLPAEVFANTLEEELEIVTEIWNKLREDPSLESIIQFLTEDADNAPPSIQKAYQDYDWEEDLLWYCRKLVIPDLESLKEQLLREFHDSPLAGHPGQQRMLELVSRNYWWPEMKSSAKEWVKCCPICQSNQQAHAPVIALKPLEVPPFPFHTISYNFITGFPKSQGYDAILVVIDSFSKFGHFIPTSKKSLQRVCVITSLPIPLELHNFSLIS</sequence>
<dbReference type="Gene3D" id="3.30.420.10">
    <property type="entry name" value="Ribonuclease H-like superfamily/Ribonuclease H"/>
    <property type="match status" value="1"/>
</dbReference>
<evidence type="ECO:0000313" key="2">
    <source>
        <dbReference type="EMBL" id="KAF8707734.1"/>
    </source>
</evidence>
<feature type="domain" description="Integrase zinc-binding" evidence="1">
    <location>
        <begin position="128"/>
        <end position="183"/>
    </location>
</feature>
<dbReference type="Pfam" id="PF17921">
    <property type="entry name" value="Integrase_H2C2"/>
    <property type="match status" value="1"/>
</dbReference>